<dbReference type="PANTHER" id="PTHR34836:SF1">
    <property type="entry name" value="OS09G0428600 PROTEIN"/>
    <property type="match status" value="1"/>
</dbReference>
<reference evidence="2 3" key="1">
    <citation type="submission" date="2024-06" db="EMBL/GenBank/DDBJ databases">
        <title>A chromosome level genome sequence of Diviner's sage (Salvia divinorum).</title>
        <authorList>
            <person name="Ford S.A."/>
            <person name="Ro D.-K."/>
            <person name="Ness R.W."/>
            <person name="Phillips M.A."/>
        </authorList>
    </citation>
    <scope>NUCLEOTIDE SEQUENCE [LARGE SCALE GENOMIC DNA]</scope>
    <source>
        <strain evidence="2">SAF-2024a</strain>
        <tissue evidence="2">Leaf</tissue>
    </source>
</reference>
<accession>A0ABD1H8L4</accession>
<dbReference type="SUPFAM" id="SSF53822">
    <property type="entry name" value="Periplasmic binding protein-like I"/>
    <property type="match status" value="1"/>
</dbReference>
<dbReference type="AlphaFoldDB" id="A0ABD1H8L4"/>
<dbReference type="InterPro" id="IPR028082">
    <property type="entry name" value="Peripla_BP_I"/>
</dbReference>
<sequence>MKLEMLMSANLPFLAITLLLINSMSLSMSQRQSTPFPVRVGVVVDVDDYVGKMGLNCITMALSDFYTRHGYYRTRLALNTRDSKNDAVGAAAAALDLLKNVVGKRF</sequence>
<feature type="chain" id="PRO_5044849959" evidence="1">
    <location>
        <begin position="30"/>
        <end position="106"/>
    </location>
</feature>
<protein>
    <submittedName>
        <fullName evidence="2">Glutamate receptor 2.1-like</fullName>
    </submittedName>
</protein>
<dbReference type="EMBL" id="JBEAFC010000006">
    <property type="protein sequence ID" value="KAL1552572.1"/>
    <property type="molecule type" value="Genomic_DNA"/>
</dbReference>
<keyword evidence="1" id="KW-0732">Signal</keyword>
<dbReference type="InterPro" id="IPR015683">
    <property type="entry name" value="Ionotropic_Glu_rcpt"/>
</dbReference>
<feature type="signal peptide" evidence="1">
    <location>
        <begin position="1"/>
        <end position="29"/>
    </location>
</feature>
<evidence type="ECO:0000313" key="3">
    <source>
        <dbReference type="Proteomes" id="UP001567538"/>
    </source>
</evidence>
<keyword evidence="3" id="KW-1185">Reference proteome</keyword>
<dbReference type="Proteomes" id="UP001567538">
    <property type="component" value="Unassembled WGS sequence"/>
</dbReference>
<evidence type="ECO:0000256" key="1">
    <source>
        <dbReference type="SAM" id="SignalP"/>
    </source>
</evidence>
<dbReference type="PANTHER" id="PTHR34836">
    <property type="entry name" value="OS06G0188250 PROTEIN"/>
    <property type="match status" value="1"/>
</dbReference>
<organism evidence="2 3">
    <name type="scientific">Salvia divinorum</name>
    <name type="common">Maria pastora</name>
    <name type="synonym">Diviner's sage</name>
    <dbReference type="NCBI Taxonomy" id="28513"/>
    <lineage>
        <taxon>Eukaryota</taxon>
        <taxon>Viridiplantae</taxon>
        <taxon>Streptophyta</taxon>
        <taxon>Embryophyta</taxon>
        <taxon>Tracheophyta</taxon>
        <taxon>Spermatophyta</taxon>
        <taxon>Magnoliopsida</taxon>
        <taxon>eudicotyledons</taxon>
        <taxon>Gunneridae</taxon>
        <taxon>Pentapetalae</taxon>
        <taxon>asterids</taxon>
        <taxon>lamiids</taxon>
        <taxon>Lamiales</taxon>
        <taxon>Lamiaceae</taxon>
        <taxon>Nepetoideae</taxon>
        <taxon>Mentheae</taxon>
        <taxon>Salviinae</taxon>
        <taxon>Salvia</taxon>
        <taxon>Salvia subgen. Calosphace</taxon>
    </lineage>
</organism>
<dbReference type="Gene3D" id="3.40.50.2300">
    <property type="match status" value="1"/>
</dbReference>
<evidence type="ECO:0000313" key="2">
    <source>
        <dbReference type="EMBL" id="KAL1552572.1"/>
    </source>
</evidence>
<gene>
    <name evidence="2" type="ORF">AAHA92_13354</name>
</gene>
<comment type="caution">
    <text evidence="2">The sequence shown here is derived from an EMBL/GenBank/DDBJ whole genome shotgun (WGS) entry which is preliminary data.</text>
</comment>
<name>A0ABD1H8L4_SALDI</name>
<proteinExistence type="predicted"/>